<evidence type="ECO:0000313" key="3">
    <source>
        <dbReference type="EMBL" id="MBB4191467.1"/>
    </source>
</evidence>
<protein>
    <submittedName>
        <fullName evidence="3">Uncharacterized protein</fullName>
    </submittedName>
</protein>
<feature type="compositionally biased region" description="Basic and acidic residues" evidence="1">
    <location>
        <begin position="55"/>
        <end position="66"/>
    </location>
</feature>
<dbReference type="EMBL" id="JACIFV010000004">
    <property type="protein sequence ID" value="MBB4191467.1"/>
    <property type="molecule type" value="Genomic_DNA"/>
</dbReference>
<dbReference type="RefSeq" id="WP_246717719.1">
    <property type="nucleotide sequence ID" value="NZ_JACIFV010000004.1"/>
</dbReference>
<reference evidence="3 4" key="1">
    <citation type="submission" date="2020-08" db="EMBL/GenBank/DDBJ databases">
        <title>Genomic Encyclopedia of Type Strains, Phase IV (KMG-V): Genome sequencing to study the core and pangenomes of soil and plant-associated prokaryotes.</title>
        <authorList>
            <person name="Whitman W."/>
        </authorList>
    </citation>
    <scope>NUCLEOTIDE SEQUENCE [LARGE SCALE GENOMIC DNA]</scope>
    <source>
        <strain evidence="3 4">SEMIA 4074</strain>
    </source>
</reference>
<name>A0A7W6MFA9_9HYPH</name>
<evidence type="ECO:0000313" key="4">
    <source>
        <dbReference type="Proteomes" id="UP000524492"/>
    </source>
</evidence>
<gene>
    <name evidence="3" type="ORF">GGD53_001615</name>
</gene>
<dbReference type="AlphaFoldDB" id="A0A7W6MFA9"/>
<feature type="region of interest" description="Disordered" evidence="1">
    <location>
        <begin position="43"/>
        <end position="66"/>
    </location>
</feature>
<accession>A0A7W6MFA9</accession>
<keyword evidence="2" id="KW-0732">Signal</keyword>
<evidence type="ECO:0000256" key="1">
    <source>
        <dbReference type="SAM" id="MobiDB-lite"/>
    </source>
</evidence>
<feature type="signal peptide" evidence="2">
    <location>
        <begin position="1"/>
        <end position="26"/>
    </location>
</feature>
<dbReference type="Proteomes" id="UP000524492">
    <property type="component" value="Unassembled WGS sequence"/>
</dbReference>
<proteinExistence type="predicted"/>
<comment type="caution">
    <text evidence="3">The sequence shown here is derived from an EMBL/GenBank/DDBJ whole genome shotgun (WGS) entry which is preliminary data.</text>
</comment>
<sequence length="66" mass="6977">MRRMIRIFSLLLFFCLPFGATGLASAQSTASAAGLGPRLDEAASDPALCGGLDRSAGRENRRSFNS</sequence>
<organism evidence="3 4">
    <name type="scientific">Rhizobium aethiopicum</name>
    <dbReference type="NCBI Taxonomy" id="1138170"/>
    <lineage>
        <taxon>Bacteria</taxon>
        <taxon>Pseudomonadati</taxon>
        <taxon>Pseudomonadota</taxon>
        <taxon>Alphaproteobacteria</taxon>
        <taxon>Hyphomicrobiales</taxon>
        <taxon>Rhizobiaceae</taxon>
        <taxon>Rhizobium/Agrobacterium group</taxon>
        <taxon>Rhizobium</taxon>
    </lineage>
</organism>
<feature type="chain" id="PRO_5031301197" evidence="2">
    <location>
        <begin position="27"/>
        <end position="66"/>
    </location>
</feature>
<evidence type="ECO:0000256" key="2">
    <source>
        <dbReference type="SAM" id="SignalP"/>
    </source>
</evidence>
<keyword evidence="4" id="KW-1185">Reference proteome</keyword>